<proteinExistence type="predicted"/>
<feature type="transmembrane region" description="Helical" evidence="1">
    <location>
        <begin position="56"/>
        <end position="81"/>
    </location>
</feature>
<evidence type="ECO:0000313" key="2">
    <source>
        <dbReference type="EMBL" id="QHT36297.1"/>
    </source>
</evidence>
<protein>
    <submittedName>
        <fullName evidence="2">Uncharacterized protein</fullName>
    </submittedName>
</protein>
<keyword evidence="1" id="KW-0812">Transmembrane</keyword>
<sequence>MNDCDQITINPIYHGNVIHVSDAILINDPEPFTIARELASVEPTYKCNITYNIKQCLGCTCLILTVWIVLFILFGGLEFFIPIDD</sequence>
<reference evidence="2" key="1">
    <citation type="journal article" date="2020" name="Nature">
        <title>Giant virus diversity and host interactions through global metagenomics.</title>
        <authorList>
            <person name="Schulz F."/>
            <person name="Roux S."/>
            <person name="Paez-Espino D."/>
            <person name="Jungbluth S."/>
            <person name="Walsh D.A."/>
            <person name="Denef V.J."/>
            <person name="McMahon K.D."/>
            <person name="Konstantinidis K.T."/>
            <person name="Eloe-Fadrosh E.A."/>
            <person name="Kyrpides N.C."/>
            <person name="Woyke T."/>
        </authorList>
    </citation>
    <scope>NUCLEOTIDE SEQUENCE</scope>
    <source>
        <strain evidence="2">GVMAG-M-3300009182-46</strain>
    </source>
</reference>
<evidence type="ECO:0000256" key="1">
    <source>
        <dbReference type="SAM" id="Phobius"/>
    </source>
</evidence>
<dbReference type="AlphaFoldDB" id="A0A6C0F3N1"/>
<accession>A0A6C0F3N1</accession>
<name>A0A6C0F3N1_9ZZZZ</name>
<dbReference type="EMBL" id="MN739036">
    <property type="protein sequence ID" value="QHT36297.1"/>
    <property type="molecule type" value="Genomic_DNA"/>
</dbReference>
<keyword evidence="1" id="KW-1133">Transmembrane helix</keyword>
<keyword evidence="1" id="KW-0472">Membrane</keyword>
<organism evidence="2">
    <name type="scientific">viral metagenome</name>
    <dbReference type="NCBI Taxonomy" id="1070528"/>
    <lineage>
        <taxon>unclassified sequences</taxon>
        <taxon>metagenomes</taxon>
        <taxon>organismal metagenomes</taxon>
    </lineage>
</organism>